<keyword evidence="2" id="KW-1185">Reference proteome</keyword>
<comment type="caution">
    <text evidence="1">The sequence shown here is derived from an EMBL/GenBank/DDBJ whole genome shotgun (WGS) entry which is preliminary data.</text>
</comment>
<dbReference type="GeneID" id="28858478"/>
<evidence type="ECO:0000313" key="1">
    <source>
        <dbReference type="EMBL" id="OAQ60486.1"/>
    </source>
</evidence>
<dbReference type="KEGG" id="pchm:VFPPC_16731"/>
<proteinExistence type="predicted"/>
<sequence>MDDNRCWHILRHVIVRGLEWPTGQLAICIYSPPPPVQSFTSLHSFTECEIARKHWAMLLQTVLAVGNSHVLAFGKSSSVQPASFQVHHCHSQMGLAGAERRFISC</sequence>
<dbReference type="EMBL" id="LSBJ02000008">
    <property type="protein sequence ID" value="OAQ60486.1"/>
    <property type="molecule type" value="Genomic_DNA"/>
</dbReference>
<dbReference type="AlphaFoldDB" id="A0A179F4Y3"/>
<name>A0A179F4Y3_METCM</name>
<accession>A0A179F4Y3</accession>
<dbReference type="Proteomes" id="UP000078397">
    <property type="component" value="Unassembled WGS sequence"/>
</dbReference>
<organism evidence="1 2">
    <name type="scientific">Pochonia chlamydosporia 170</name>
    <dbReference type="NCBI Taxonomy" id="1380566"/>
    <lineage>
        <taxon>Eukaryota</taxon>
        <taxon>Fungi</taxon>
        <taxon>Dikarya</taxon>
        <taxon>Ascomycota</taxon>
        <taxon>Pezizomycotina</taxon>
        <taxon>Sordariomycetes</taxon>
        <taxon>Hypocreomycetidae</taxon>
        <taxon>Hypocreales</taxon>
        <taxon>Clavicipitaceae</taxon>
        <taxon>Pochonia</taxon>
    </lineage>
</organism>
<evidence type="ECO:0000313" key="2">
    <source>
        <dbReference type="Proteomes" id="UP000078397"/>
    </source>
</evidence>
<dbReference type="RefSeq" id="XP_018138364.1">
    <property type="nucleotide sequence ID" value="XM_018294484.1"/>
</dbReference>
<gene>
    <name evidence="1" type="ORF">VFPPC_16731</name>
</gene>
<protein>
    <submittedName>
        <fullName evidence="1">Uncharacterized protein</fullName>
    </submittedName>
</protein>
<reference evidence="1 2" key="1">
    <citation type="journal article" date="2016" name="PLoS Pathog.">
        <title>Biosynthesis of antibiotic leucinostatins in bio-control fungus Purpureocillium lilacinum and their inhibition on phytophthora revealed by genome mining.</title>
        <authorList>
            <person name="Wang G."/>
            <person name="Liu Z."/>
            <person name="Lin R."/>
            <person name="Li E."/>
            <person name="Mao Z."/>
            <person name="Ling J."/>
            <person name="Yang Y."/>
            <person name="Yin W.B."/>
            <person name="Xie B."/>
        </authorList>
    </citation>
    <scope>NUCLEOTIDE SEQUENCE [LARGE SCALE GENOMIC DNA]</scope>
    <source>
        <strain evidence="1">170</strain>
    </source>
</reference>